<evidence type="ECO:0000256" key="8">
    <source>
        <dbReference type="ARBA" id="ARBA00023128"/>
    </source>
</evidence>
<proteinExistence type="inferred from homology"/>
<evidence type="ECO:0000259" key="14">
    <source>
        <dbReference type="Pfam" id="PF00675"/>
    </source>
</evidence>
<dbReference type="Pfam" id="PF00675">
    <property type="entry name" value="Peptidase_M16"/>
    <property type="match status" value="1"/>
</dbReference>
<dbReference type="Proteomes" id="UP000660729">
    <property type="component" value="Unassembled WGS sequence"/>
</dbReference>
<evidence type="ECO:0000256" key="2">
    <source>
        <dbReference type="ARBA" id="ARBA00009502"/>
    </source>
</evidence>
<dbReference type="FunFam" id="3.30.830.10:FF:000021">
    <property type="entry name" value="Cytochrome b-c1 complex subunit 2"/>
    <property type="match status" value="1"/>
</dbReference>
<dbReference type="FunFam" id="3.30.830.10:FF:000039">
    <property type="entry name" value="Ubiquinol-cytochrome c reductase core subunit 2"/>
    <property type="match status" value="1"/>
</dbReference>
<dbReference type="EMBL" id="JABCIY010000251">
    <property type="protein sequence ID" value="KAF7186542.1"/>
    <property type="molecule type" value="Genomic_DNA"/>
</dbReference>
<evidence type="ECO:0000256" key="12">
    <source>
        <dbReference type="ARBA" id="ARBA00041372"/>
    </source>
</evidence>
<evidence type="ECO:0000256" key="10">
    <source>
        <dbReference type="ARBA" id="ARBA00038146"/>
    </source>
</evidence>
<feature type="domain" description="Peptidase M16 N-terminal" evidence="14">
    <location>
        <begin position="44"/>
        <end position="149"/>
    </location>
</feature>
<dbReference type="InterPro" id="IPR011765">
    <property type="entry name" value="Pept_M16_N"/>
</dbReference>
<dbReference type="GO" id="GO:0045259">
    <property type="term" value="C:proton-transporting ATP synthase complex"/>
    <property type="evidence" value="ECO:0007669"/>
    <property type="project" value="InterPro"/>
</dbReference>
<comment type="similarity">
    <text evidence="2">Belongs to the eukaryotic ATPase epsilon family.</text>
</comment>
<keyword evidence="7" id="KW-0249">Electron transport</keyword>
<protein>
    <recommendedName>
        <fullName evidence="11">Cytochrome b-c1 complex subunit 2, mitochondrial</fullName>
    </recommendedName>
    <alternativeName>
        <fullName evidence="12">Core protein II</fullName>
    </alternativeName>
</protein>
<evidence type="ECO:0000313" key="17">
    <source>
        <dbReference type="Proteomes" id="UP000660729"/>
    </source>
</evidence>
<comment type="similarity">
    <text evidence="10">Belongs to the peptidase M16 family. UQCRC2/QCR2 subfamily.</text>
</comment>
<keyword evidence="9" id="KW-0472">Membrane</keyword>
<keyword evidence="6" id="KW-0809">Transit peptide</keyword>
<dbReference type="AlphaFoldDB" id="A0A8H6R9V6"/>
<accession>A0A8H6R9V6</accession>
<dbReference type="InterPro" id="IPR007863">
    <property type="entry name" value="Peptidase_M16_C"/>
</dbReference>
<dbReference type="CDD" id="cd12153">
    <property type="entry name" value="F1-ATPase_epsilon"/>
    <property type="match status" value="1"/>
</dbReference>
<evidence type="ECO:0000256" key="4">
    <source>
        <dbReference type="ARBA" id="ARBA00022660"/>
    </source>
</evidence>
<evidence type="ECO:0000256" key="5">
    <source>
        <dbReference type="ARBA" id="ARBA00022792"/>
    </source>
</evidence>
<keyword evidence="4" id="KW-0679">Respiratory chain</keyword>
<dbReference type="InterPro" id="IPR011249">
    <property type="entry name" value="Metalloenz_LuxS/M16"/>
</dbReference>
<evidence type="ECO:0000256" key="7">
    <source>
        <dbReference type="ARBA" id="ARBA00022982"/>
    </source>
</evidence>
<dbReference type="PANTHER" id="PTHR11851:SF209">
    <property type="entry name" value="CYTOCHROME B-C1 COMPLEX SUBUNIT 2, MITOCHONDRIAL"/>
    <property type="match status" value="1"/>
</dbReference>
<dbReference type="Pfam" id="PF04627">
    <property type="entry name" value="ATP-synt_Eps"/>
    <property type="match status" value="1"/>
</dbReference>
<sequence length="574" mass="62537">MIARSAIARQTQRAIRQASQQSRGYAAASGTFQYQQADSNGIKIASRDQAGPVSTVAIVAKAGTRYETWPGLSEALDRYAFKSTARRSTLRIQRESELLGAELQSYHTRENLVVGAKFLRDDLPYFLELLAEVASMSKIEPHVIHEEIQPLMEMGMKKHLGNTLSLAGDSVHGLAFHRGLGAPLHPVSSIPFKKYVDEQTLAEFAASAYAKPNFAIVGNGVEHSEFTKWVGQFFSEDIPASPAVELKSEQAKYYGGEERIAHASGNSLILGFPGSSSATGSFYKPEVAVLAALLGGETSIKWSPGFSLLAKAKADAPQLSVSTKSLIYTDAGLLTISFNGSAKDINAVAPKAVEALKGIASGVNAEDLQKAKALAKFKELEFGQTTHAGIEYTGAGLVRDGKPYQIDSVASAVDGVTAEKVQQVAKEALENKASVSAVGDLYELPYAEEIGLRVHVFRIGFRRVSEVDPEHRKLHLESQALAAFPNHTRTDRYLQIDKMAFAWKAAGITYNRYLAVASRVVRRSLKEDKRIVAERRGEMDLRFAKWENGKQQEVRSLETANQEAMSQQAGQQAS</sequence>
<evidence type="ECO:0000259" key="15">
    <source>
        <dbReference type="Pfam" id="PF05193"/>
    </source>
</evidence>
<feature type="compositionally biased region" description="Polar residues" evidence="13">
    <location>
        <begin position="558"/>
        <end position="574"/>
    </location>
</feature>
<keyword evidence="5" id="KW-0999">Mitochondrion inner membrane</keyword>
<dbReference type="GO" id="GO:0046933">
    <property type="term" value="F:proton-transporting ATP synthase activity, rotational mechanism"/>
    <property type="evidence" value="ECO:0007669"/>
    <property type="project" value="InterPro"/>
</dbReference>
<evidence type="ECO:0000256" key="1">
    <source>
        <dbReference type="ARBA" id="ARBA00004443"/>
    </source>
</evidence>
<dbReference type="PANTHER" id="PTHR11851">
    <property type="entry name" value="METALLOPROTEASE"/>
    <property type="match status" value="1"/>
</dbReference>
<evidence type="ECO:0000256" key="3">
    <source>
        <dbReference type="ARBA" id="ARBA00022448"/>
    </source>
</evidence>
<reference evidence="16" key="1">
    <citation type="submission" date="2020-04" db="EMBL/GenBank/DDBJ databases">
        <title>Draft genome resource of the tomato pathogen Pseudocercospora fuligena.</title>
        <authorList>
            <person name="Zaccaron A."/>
        </authorList>
    </citation>
    <scope>NUCLEOTIDE SEQUENCE</scope>
    <source>
        <strain evidence="16">PF001</strain>
    </source>
</reference>
<evidence type="ECO:0000256" key="13">
    <source>
        <dbReference type="SAM" id="MobiDB-lite"/>
    </source>
</evidence>
<feature type="region of interest" description="Disordered" evidence="13">
    <location>
        <begin position="554"/>
        <end position="574"/>
    </location>
</feature>
<dbReference type="InterPro" id="IPR006721">
    <property type="entry name" value="ATP_synth_F1_esu_mt"/>
</dbReference>
<dbReference type="SUPFAM" id="SSF63411">
    <property type="entry name" value="LuxS/MPP-like metallohydrolase"/>
    <property type="match status" value="2"/>
</dbReference>
<keyword evidence="17" id="KW-1185">Reference proteome</keyword>
<dbReference type="FunFam" id="1.10.1620.20:FF:000003">
    <property type="entry name" value="Mitochondrial ATP synthase epsilon chain domain-containing protein"/>
    <property type="match status" value="1"/>
</dbReference>
<gene>
    <name evidence="16" type="ORF">HII31_12100</name>
</gene>
<organism evidence="16 17">
    <name type="scientific">Pseudocercospora fuligena</name>
    <dbReference type="NCBI Taxonomy" id="685502"/>
    <lineage>
        <taxon>Eukaryota</taxon>
        <taxon>Fungi</taxon>
        <taxon>Dikarya</taxon>
        <taxon>Ascomycota</taxon>
        <taxon>Pezizomycotina</taxon>
        <taxon>Dothideomycetes</taxon>
        <taxon>Dothideomycetidae</taxon>
        <taxon>Mycosphaerellales</taxon>
        <taxon>Mycosphaerellaceae</taxon>
        <taxon>Pseudocercospora</taxon>
    </lineage>
</organism>
<comment type="caution">
    <text evidence="16">The sequence shown here is derived from an EMBL/GenBank/DDBJ whole genome shotgun (WGS) entry which is preliminary data.</text>
</comment>
<comment type="subcellular location">
    <subcellularLocation>
        <location evidence="1">Mitochondrion inner membrane</location>
        <topology evidence="1">Peripheral membrane protein</topology>
        <orientation evidence="1">Matrix side</orientation>
    </subcellularLocation>
</comment>
<evidence type="ECO:0000313" key="16">
    <source>
        <dbReference type="EMBL" id="KAF7186542.1"/>
    </source>
</evidence>
<dbReference type="Pfam" id="PF05193">
    <property type="entry name" value="Peptidase_M16_C"/>
    <property type="match status" value="1"/>
</dbReference>
<evidence type="ECO:0000256" key="6">
    <source>
        <dbReference type="ARBA" id="ARBA00022946"/>
    </source>
</evidence>
<dbReference type="GO" id="GO:0005743">
    <property type="term" value="C:mitochondrial inner membrane"/>
    <property type="evidence" value="ECO:0007669"/>
    <property type="project" value="UniProtKB-SubCell"/>
</dbReference>
<dbReference type="GO" id="GO:0046872">
    <property type="term" value="F:metal ion binding"/>
    <property type="evidence" value="ECO:0007669"/>
    <property type="project" value="InterPro"/>
</dbReference>
<name>A0A8H6R9V6_9PEZI</name>
<evidence type="ECO:0000256" key="9">
    <source>
        <dbReference type="ARBA" id="ARBA00023136"/>
    </source>
</evidence>
<dbReference type="InterPro" id="IPR036742">
    <property type="entry name" value="ATP_synth_F1_esu_sf_mt"/>
</dbReference>
<dbReference type="InterPro" id="IPR050361">
    <property type="entry name" value="MPP/UQCRC_Complex"/>
</dbReference>
<dbReference type="Gene3D" id="1.10.1620.20">
    <property type="entry name" value="ATP synthase, F1 complex, epsilon subunit superfamily, mitochondrial"/>
    <property type="match status" value="1"/>
</dbReference>
<dbReference type="SUPFAM" id="SSF48690">
    <property type="entry name" value="Epsilon subunit of mitochondrial F1F0-ATP synthase"/>
    <property type="match status" value="1"/>
</dbReference>
<keyword evidence="8" id="KW-0496">Mitochondrion</keyword>
<evidence type="ECO:0000256" key="11">
    <source>
        <dbReference type="ARBA" id="ARBA00040751"/>
    </source>
</evidence>
<feature type="domain" description="Peptidase M16 C-terminal" evidence="15">
    <location>
        <begin position="197"/>
        <end position="373"/>
    </location>
</feature>
<dbReference type="Gene3D" id="3.30.830.10">
    <property type="entry name" value="Metalloenzyme, LuxS/M16 peptidase-like"/>
    <property type="match status" value="2"/>
</dbReference>
<dbReference type="OrthoDB" id="6369905at2759"/>
<keyword evidence="3" id="KW-0813">Transport</keyword>